<dbReference type="Pfam" id="PF24681">
    <property type="entry name" value="Kelch_KLHDC2_KLHL20_DRC7"/>
    <property type="match status" value="1"/>
</dbReference>
<keyword evidence="6" id="KW-1185">Reference proteome</keyword>
<evidence type="ECO:0000256" key="3">
    <source>
        <dbReference type="SAM" id="Coils"/>
    </source>
</evidence>
<organism evidence="5 6">
    <name type="scientific">Kipferlia bialata</name>
    <dbReference type="NCBI Taxonomy" id="797122"/>
    <lineage>
        <taxon>Eukaryota</taxon>
        <taxon>Metamonada</taxon>
        <taxon>Carpediemonas-like organisms</taxon>
        <taxon>Kipferlia</taxon>
    </lineage>
</organism>
<evidence type="ECO:0000256" key="2">
    <source>
        <dbReference type="ARBA" id="ARBA00022737"/>
    </source>
</evidence>
<dbReference type="Proteomes" id="UP000265618">
    <property type="component" value="Unassembled WGS sequence"/>
</dbReference>
<feature type="transmembrane region" description="Helical" evidence="4">
    <location>
        <begin position="180"/>
        <end position="201"/>
    </location>
</feature>
<dbReference type="EMBL" id="BDIP01003015">
    <property type="protein sequence ID" value="GIQ87151.1"/>
    <property type="molecule type" value="Genomic_DNA"/>
</dbReference>
<evidence type="ECO:0000313" key="6">
    <source>
        <dbReference type="Proteomes" id="UP000265618"/>
    </source>
</evidence>
<keyword evidence="4" id="KW-0812">Transmembrane</keyword>
<dbReference type="PANTHER" id="PTHR46093:SF18">
    <property type="entry name" value="FIBRONECTIN TYPE-III DOMAIN-CONTAINING PROTEIN"/>
    <property type="match status" value="1"/>
</dbReference>
<protein>
    <recommendedName>
        <fullName evidence="7">TM2 domain-containing protein</fullName>
    </recommendedName>
</protein>
<dbReference type="SUPFAM" id="SSF117281">
    <property type="entry name" value="Kelch motif"/>
    <property type="match status" value="1"/>
</dbReference>
<feature type="coiled-coil region" evidence="3">
    <location>
        <begin position="626"/>
        <end position="653"/>
    </location>
</feature>
<keyword evidence="4" id="KW-0472">Membrane</keyword>
<feature type="transmembrane region" description="Helical" evidence="4">
    <location>
        <begin position="80"/>
        <end position="99"/>
    </location>
</feature>
<reference evidence="5 6" key="1">
    <citation type="journal article" date="2018" name="PLoS ONE">
        <title>The draft genome of Kipferlia bialata reveals reductive genome evolution in fornicate parasites.</title>
        <authorList>
            <person name="Tanifuji G."/>
            <person name="Takabayashi S."/>
            <person name="Kume K."/>
            <person name="Takagi M."/>
            <person name="Nakayama T."/>
            <person name="Kamikawa R."/>
            <person name="Inagaki Y."/>
            <person name="Hashimoto T."/>
        </authorList>
    </citation>
    <scope>NUCLEOTIDE SEQUENCE [LARGE SCALE GENOMIC DNA]</scope>
    <source>
        <strain evidence="5">NY0173</strain>
    </source>
</reference>
<name>A0A9K3D1U3_9EUKA</name>
<evidence type="ECO:0000256" key="4">
    <source>
        <dbReference type="SAM" id="Phobius"/>
    </source>
</evidence>
<evidence type="ECO:0008006" key="7">
    <source>
        <dbReference type="Google" id="ProtNLM"/>
    </source>
</evidence>
<dbReference type="InterPro" id="IPR015915">
    <property type="entry name" value="Kelch-typ_b-propeller"/>
</dbReference>
<gene>
    <name evidence="5" type="ORF">KIPB_009136</name>
</gene>
<dbReference type="AlphaFoldDB" id="A0A9K3D1U3"/>
<dbReference type="OrthoDB" id="432528at2759"/>
<proteinExistence type="predicted"/>
<keyword evidence="3" id="KW-0175">Coiled coil</keyword>
<dbReference type="Gene3D" id="2.120.10.80">
    <property type="entry name" value="Kelch-type beta propeller"/>
    <property type="match status" value="1"/>
</dbReference>
<evidence type="ECO:0000256" key="1">
    <source>
        <dbReference type="ARBA" id="ARBA00022441"/>
    </source>
</evidence>
<keyword evidence="4" id="KW-1133">Transmembrane helix</keyword>
<accession>A0A9K3D1U3</accession>
<sequence>MTKGWAYCTGPEITHLYEHEDARLCGEFDEYFNMGFPYQRNCVYVEFTTNGAGSDYEGVTVDYCVNDECTGWDLDTIDVFCFWVISVCLTVILGIILSGDEPIIVPNRRDGTPIESKDSSLLCDSPSGVRGSLIKPPVVTCDTADQSPFVRTEPRKSGMILFLLYFIGLHRWYLGMRFPWLFFFTFGGLGYWWALDLYPFIFEFVRYEFAISGWTKKMKAAERAAGGERNDGTAGGLALQSGGDREDSGAEVVAAEILSRPRGMGHSGEARPVFVYTGPLSADGVSPADSLGEAEGYTALLIGANRVNQNNNCWLLTFDSSSDLVVTQSIPCPLSPTLSHFTATRVGGELYVFGGRDSSTKECTNVLSVYTIESGEWRQVEMSGDCPSARYGHTAFALGERLFVGMGLPSNVKPHLSPYDSTSTGKKSRGGCEDFWCYDTQTESWIQIDDPPYTGCFVVSVTVGGPAHLFGGASFNNTGWIDGGRSNFHLTYKESDGWALLADTPFQSAMPGVFKVGSHIHVIRRVKDSPTEVHVYNTQTKEWRRSSDIAIVHGNISCGTITRYRVLLQNEDEMVEAELVGEREREDVQREAERLAASLASLGMPPEVIESAPLTVTLTPLLRDRIETLEAEVNESQARLDSVETRLQKAKREVELLSNPDVHMPEALRLLAEYKASVSLEKEIRSLSYECSMHERELRRMDGEEGEARLAVSQALESKRERLRGLRTKGEEREALRARLEGYVTYPEIAEAL</sequence>
<dbReference type="PANTHER" id="PTHR46093">
    <property type="entry name" value="ACYL-COA-BINDING DOMAIN-CONTAINING PROTEIN 5"/>
    <property type="match status" value="1"/>
</dbReference>
<evidence type="ECO:0000313" key="5">
    <source>
        <dbReference type="EMBL" id="GIQ87151.1"/>
    </source>
</evidence>
<keyword evidence="2" id="KW-0677">Repeat</keyword>
<keyword evidence="1" id="KW-0880">Kelch repeat</keyword>
<feature type="transmembrane region" description="Helical" evidence="4">
    <location>
        <begin position="157"/>
        <end position="174"/>
    </location>
</feature>
<comment type="caution">
    <text evidence="5">The sequence shown here is derived from an EMBL/GenBank/DDBJ whole genome shotgun (WGS) entry which is preliminary data.</text>
</comment>